<dbReference type="OrthoDB" id="9784936at2"/>
<comment type="caution">
    <text evidence="1">The sequence shown here is derived from an EMBL/GenBank/DDBJ whole genome shotgun (WGS) entry which is preliminary data.</text>
</comment>
<reference evidence="1 2" key="1">
    <citation type="submission" date="2018-08" db="EMBL/GenBank/DDBJ databases">
        <title>Henriciella mobilis sp. nov., isolated from seawater.</title>
        <authorList>
            <person name="Cheng H."/>
            <person name="Wu Y.-H."/>
            <person name="Xu X.-W."/>
            <person name="Guo L.-L."/>
        </authorList>
    </citation>
    <scope>NUCLEOTIDE SEQUENCE [LARGE SCALE GENOMIC DNA]</scope>
    <source>
        <strain evidence="1 2">CCUG67844</strain>
    </source>
</reference>
<protein>
    <recommendedName>
        <fullName evidence="3">DUF4062 domain-containing protein</fullName>
    </recommendedName>
</protein>
<proteinExistence type="predicted"/>
<gene>
    <name evidence="1" type="ORF">D1222_07935</name>
</gene>
<sequence>MKVLISYTGDQTASAQIVKQTIGEINDTLSAIGEEITYLDWKENVASGQADEAQAVVNAQAAGCDTIIAIIGCRLGTPTQNFDSGTVEEIEKFLNSAQKQKVSFNIHVFFNTHTNEALQIKPEELKKVQDFQAYLSEKGVLYQQFSDNIRLAKITRTGLSHAISSTIAVFATEEFGVTEALQEFEELGFEDALEISYDNLKTVAEQMEMLGTLARGLTSKLDQIQKRPEPLRQAGLRVDLPNHLDSAALEADHIGSTMAEAASAAYSYASIAFTIALEDGMVSSSSPEVPQLVGSMEQASGSLDGLCEAMATSLKAIESFPRINRTMIRAKKSYITSFSRVLGICETFSSDIRDLARQIQS</sequence>
<organism evidence="1 2">
    <name type="scientific">Henriciella algicola</name>
    <dbReference type="NCBI Taxonomy" id="1608422"/>
    <lineage>
        <taxon>Bacteria</taxon>
        <taxon>Pseudomonadati</taxon>
        <taxon>Pseudomonadota</taxon>
        <taxon>Alphaproteobacteria</taxon>
        <taxon>Hyphomonadales</taxon>
        <taxon>Hyphomonadaceae</taxon>
        <taxon>Henriciella</taxon>
    </lineage>
</organism>
<evidence type="ECO:0008006" key="3">
    <source>
        <dbReference type="Google" id="ProtNLM"/>
    </source>
</evidence>
<evidence type="ECO:0000313" key="2">
    <source>
        <dbReference type="Proteomes" id="UP000265845"/>
    </source>
</evidence>
<accession>A0A399RPK3</accession>
<name>A0A399RPK3_9PROT</name>
<keyword evidence="2" id="KW-1185">Reference proteome</keyword>
<evidence type="ECO:0000313" key="1">
    <source>
        <dbReference type="EMBL" id="RIJ32144.1"/>
    </source>
</evidence>
<dbReference type="Proteomes" id="UP000265845">
    <property type="component" value="Unassembled WGS sequence"/>
</dbReference>
<dbReference type="AlphaFoldDB" id="A0A399RPK3"/>
<dbReference type="RefSeq" id="WP_119453629.1">
    <property type="nucleotide sequence ID" value="NZ_QWGA01000003.1"/>
</dbReference>
<dbReference type="EMBL" id="QWGA01000003">
    <property type="protein sequence ID" value="RIJ32144.1"/>
    <property type="molecule type" value="Genomic_DNA"/>
</dbReference>